<name>A0ABM1HMM6_SOLPN</name>
<proteinExistence type="predicted"/>
<dbReference type="Pfam" id="PF00226">
    <property type="entry name" value="DnaJ"/>
    <property type="match status" value="1"/>
</dbReference>
<dbReference type="Proteomes" id="UP000694930">
    <property type="component" value="Chromosome 1"/>
</dbReference>
<dbReference type="PANTHER" id="PTHR45089:SF24">
    <property type="entry name" value="DNAJ HEAT SHOCK N-TERMINAL DOMAIN-CONTAINING PROTEIN"/>
    <property type="match status" value="1"/>
</dbReference>
<reference evidence="3" key="1">
    <citation type="journal article" date="2014" name="Nat. Genet.">
        <title>The genome of the stress-tolerant wild tomato species Solanum pennellii.</title>
        <authorList>
            <person name="Bolger A."/>
            <person name="Scossa F."/>
            <person name="Bolger M.E."/>
            <person name="Lanz C."/>
            <person name="Maumus F."/>
            <person name="Tohge T."/>
            <person name="Quesneville H."/>
            <person name="Alseekh S."/>
            <person name="Sorensen I."/>
            <person name="Lichtenstein G."/>
            <person name="Fich E.A."/>
            <person name="Conte M."/>
            <person name="Keller H."/>
            <person name="Schneeberger K."/>
            <person name="Schwacke R."/>
            <person name="Ofner I."/>
            <person name="Vrebalov J."/>
            <person name="Xu Y."/>
            <person name="Osorio S."/>
            <person name="Aflitos S.A."/>
            <person name="Schijlen E."/>
            <person name="Jimenez-Gomez J.M."/>
            <person name="Ryngajllo M."/>
            <person name="Kimura S."/>
            <person name="Kumar R."/>
            <person name="Koenig D."/>
            <person name="Headland L.R."/>
            <person name="Maloof J.N."/>
            <person name="Sinha N."/>
            <person name="van Ham R.C."/>
            <person name="Lankhorst R.K."/>
            <person name="Mao L."/>
            <person name="Vogel A."/>
            <person name="Arsova B."/>
            <person name="Panstruga R."/>
            <person name="Fei Z."/>
            <person name="Rose J.K."/>
            <person name="Zamir D."/>
            <person name="Carrari F."/>
            <person name="Giovannoni J.J."/>
            <person name="Weigel D."/>
            <person name="Usadel B."/>
            <person name="Fernie A.R."/>
        </authorList>
    </citation>
    <scope>NUCLEOTIDE SEQUENCE [LARGE SCALE GENOMIC DNA]</scope>
    <source>
        <strain evidence="3">cv. LA0716</strain>
    </source>
</reference>
<dbReference type="SMART" id="SM00271">
    <property type="entry name" value="DnaJ"/>
    <property type="match status" value="1"/>
</dbReference>
<dbReference type="InterPro" id="IPR056988">
    <property type="entry name" value="Zn_ribbon_pln"/>
</dbReference>
<organism evidence="3 4">
    <name type="scientific">Solanum pennellii</name>
    <name type="common">Tomato</name>
    <name type="synonym">Lycopersicon pennellii</name>
    <dbReference type="NCBI Taxonomy" id="28526"/>
    <lineage>
        <taxon>Eukaryota</taxon>
        <taxon>Viridiplantae</taxon>
        <taxon>Streptophyta</taxon>
        <taxon>Embryophyta</taxon>
        <taxon>Tracheophyta</taxon>
        <taxon>Spermatophyta</taxon>
        <taxon>Magnoliopsida</taxon>
        <taxon>eudicotyledons</taxon>
        <taxon>Gunneridae</taxon>
        <taxon>Pentapetalae</taxon>
        <taxon>asterids</taxon>
        <taxon>lamiids</taxon>
        <taxon>Solanales</taxon>
        <taxon>Solanaceae</taxon>
        <taxon>Solanoideae</taxon>
        <taxon>Solaneae</taxon>
        <taxon>Solanum</taxon>
        <taxon>Solanum subgen. Lycopersicon</taxon>
    </lineage>
</organism>
<dbReference type="SUPFAM" id="SSF46565">
    <property type="entry name" value="Chaperone J-domain"/>
    <property type="match status" value="1"/>
</dbReference>
<dbReference type="RefSeq" id="XP_015087739.1">
    <property type="nucleotide sequence ID" value="XM_015232253.2"/>
</dbReference>
<gene>
    <name evidence="4" type="primary">LOC107031052</name>
</gene>
<evidence type="ECO:0000259" key="2">
    <source>
        <dbReference type="PROSITE" id="PS50076"/>
    </source>
</evidence>
<evidence type="ECO:0000256" key="1">
    <source>
        <dbReference type="SAM" id="MobiDB-lite"/>
    </source>
</evidence>
<dbReference type="PANTHER" id="PTHR45089">
    <property type="entry name" value="DNAJ HEAT SHOCK AMINO-TERMINAL DOMAIN PROTEIN-RELATED"/>
    <property type="match status" value="1"/>
</dbReference>
<dbReference type="Pfam" id="PF11926">
    <property type="entry name" value="DUF3444"/>
    <property type="match status" value="2"/>
</dbReference>
<feature type="region of interest" description="Disordered" evidence="1">
    <location>
        <begin position="205"/>
        <end position="413"/>
    </location>
</feature>
<sequence>MDCNKEEAIKARGMAELMMGNRDFVGAKKFASKAQKLFPDLENITQMVSVCEVHCSAENKSFGNEKDWYSILKVEPTADDALIRKQYRKFALLLHPDKNKFPGAADAFSLIGEAISVLLDRPKRMLYNSRHIPSGRFQVPMQHKSFQPDTRTHPWVQGTQSGAPGSQPTFWTICPCCSIKYKYQKTMLNKLLKCHNCKKSYTGHELNDSVATPGTSRSQPTSSQKKGADETLARNSFIQPEFPSEVSQESNRNGNSENAYRKMNKERLSGEYKRKNTERKKTSTESSEKCDLSTSIDSEEDTNFEVGTHVPGQKSQCLTRENQRRSTRCRQHVIHGDNLSDEDEEEGPSKRSKGVGYPSPTKESEVQHLSHAATPKGKEKKLKDSLSSEERLQNTEQEAETANEREDVPLKGSVDCPSDVGASAMAEPKIYQCADPDFSDFDKDKEESCFKVGQVWAIYDTLDAMPRFYAVISKIVSPAFKLCITWLEPDPLNEDETKWLSEGLPASCGRFRKGNLEDIEDLPMFSHLVCAINRHSCGAIKIFPLQGETWAIFRDWDLNWCSRLESKKKFKYDFVEVLSDFADAIGVHVVNLVKANGFTCLFHRAGHPFLVPAKEMLRFSHRVPSFKMTGMERNDVPEGSFELDPASLPTDQVGISASSLDQRERANFMAYNHMDSINSAENCVGSVPNQVPEPIFYCFDAERSPEKFQVGQFWAMYSDEDALPRYYGLIKKIDLLPADFVLHVAWLYACPPPKGTIQWHDETMPIGCGQFKFRNSKLNPYTGTATFSHEVAAEVLKKGLYKIFPRKGEVWAVYKNWSAQIKGKKLEDCEYEIVEIVDVSTSYIEVKFLVRVEGFKSVYKHQVEEEEAHRTVKISMSEHLKFSHGIPAFRLTEERGGSLRGFWELDPAAIPTD</sequence>
<evidence type="ECO:0000313" key="4">
    <source>
        <dbReference type="RefSeq" id="XP_015087739.1"/>
    </source>
</evidence>
<dbReference type="PRINTS" id="PR00625">
    <property type="entry name" value="JDOMAIN"/>
</dbReference>
<dbReference type="GeneID" id="107031052"/>
<evidence type="ECO:0000313" key="3">
    <source>
        <dbReference type="Proteomes" id="UP000694930"/>
    </source>
</evidence>
<feature type="compositionally biased region" description="Basic and acidic residues" evidence="1">
    <location>
        <begin position="259"/>
        <end position="291"/>
    </location>
</feature>
<accession>A0ABM1HMM6</accession>
<dbReference type="CDD" id="cd06257">
    <property type="entry name" value="DnaJ"/>
    <property type="match status" value="1"/>
</dbReference>
<dbReference type="InterPro" id="IPR001623">
    <property type="entry name" value="DnaJ_domain"/>
</dbReference>
<dbReference type="InterPro" id="IPR024593">
    <property type="entry name" value="DUF3444"/>
</dbReference>
<feature type="compositionally biased region" description="Polar residues" evidence="1">
    <location>
        <begin position="209"/>
        <end position="225"/>
    </location>
</feature>
<feature type="compositionally biased region" description="Basic and acidic residues" evidence="1">
    <location>
        <begin position="381"/>
        <end position="393"/>
    </location>
</feature>
<dbReference type="Gene3D" id="1.10.287.110">
    <property type="entry name" value="DnaJ domain"/>
    <property type="match status" value="1"/>
</dbReference>
<reference evidence="4" key="2">
    <citation type="submission" date="2025-08" db="UniProtKB">
        <authorList>
            <consortium name="RefSeq"/>
        </authorList>
    </citation>
    <scope>IDENTIFICATION</scope>
</reference>
<feature type="compositionally biased region" description="Polar residues" evidence="1">
    <location>
        <begin position="245"/>
        <end position="258"/>
    </location>
</feature>
<keyword evidence="3" id="KW-1185">Reference proteome</keyword>
<dbReference type="Pfam" id="PF23551">
    <property type="entry name" value="Zn_ribbon_20"/>
    <property type="match status" value="1"/>
</dbReference>
<dbReference type="InterPro" id="IPR036869">
    <property type="entry name" value="J_dom_sf"/>
</dbReference>
<dbReference type="PROSITE" id="PS50076">
    <property type="entry name" value="DNAJ_2"/>
    <property type="match status" value="1"/>
</dbReference>
<protein>
    <submittedName>
        <fullName evidence="4">Uncharacterized protein LOC107031052</fullName>
    </submittedName>
</protein>
<feature type="domain" description="J" evidence="2">
    <location>
        <begin position="67"/>
        <end position="131"/>
    </location>
</feature>